<dbReference type="Proteomes" id="UP000054359">
    <property type="component" value="Unassembled WGS sequence"/>
</dbReference>
<reference evidence="1 2" key="1">
    <citation type="submission" date="2013-11" db="EMBL/GenBank/DDBJ databases">
        <title>Genome sequencing of Stegodyphus mimosarum.</title>
        <authorList>
            <person name="Bechsgaard J."/>
        </authorList>
    </citation>
    <scope>NUCLEOTIDE SEQUENCE [LARGE SCALE GENOMIC DNA]</scope>
</reference>
<proteinExistence type="predicted"/>
<name>A0A087U3E0_STEMI</name>
<protein>
    <submittedName>
        <fullName evidence="1">Uncharacterized protein</fullName>
    </submittedName>
</protein>
<accession>A0A087U3E0</accession>
<keyword evidence="2" id="KW-1185">Reference proteome</keyword>
<gene>
    <name evidence="1" type="ORF">X975_13291</name>
</gene>
<evidence type="ECO:0000313" key="2">
    <source>
        <dbReference type="Proteomes" id="UP000054359"/>
    </source>
</evidence>
<feature type="non-terminal residue" evidence="1">
    <location>
        <position position="103"/>
    </location>
</feature>
<dbReference type="AlphaFoldDB" id="A0A087U3E0"/>
<sequence length="103" mass="11815">MNSELEDVKPNLNHLNNFENEVSRNITQVHPSQKTCSKSADDEKLIAILKRLSPRECPTCHQGFTASVFHHHVLNCQGGICNSVNCDVCGKTYRKRVRYFVWK</sequence>
<dbReference type="EMBL" id="KK117973">
    <property type="protein sequence ID" value="KFM71879.1"/>
    <property type="molecule type" value="Genomic_DNA"/>
</dbReference>
<evidence type="ECO:0000313" key="1">
    <source>
        <dbReference type="EMBL" id="KFM71879.1"/>
    </source>
</evidence>
<organism evidence="1 2">
    <name type="scientific">Stegodyphus mimosarum</name>
    <name type="common">African social velvet spider</name>
    <dbReference type="NCBI Taxonomy" id="407821"/>
    <lineage>
        <taxon>Eukaryota</taxon>
        <taxon>Metazoa</taxon>
        <taxon>Ecdysozoa</taxon>
        <taxon>Arthropoda</taxon>
        <taxon>Chelicerata</taxon>
        <taxon>Arachnida</taxon>
        <taxon>Araneae</taxon>
        <taxon>Araneomorphae</taxon>
        <taxon>Entelegynae</taxon>
        <taxon>Eresoidea</taxon>
        <taxon>Eresidae</taxon>
        <taxon>Stegodyphus</taxon>
    </lineage>
</organism>